<comment type="caution">
    <text evidence="9">The sequence shown here is derived from an EMBL/GenBank/DDBJ whole genome shotgun (WGS) entry which is preliminary data.</text>
</comment>
<dbReference type="EMBL" id="JAVDUM010000008">
    <property type="protein sequence ID" value="MDR6867452.1"/>
    <property type="molecule type" value="Genomic_DNA"/>
</dbReference>
<keyword evidence="2 7" id="KW-0813">Transport</keyword>
<evidence type="ECO:0000256" key="5">
    <source>
        <dbReference type="ARBA" id="ARBA00022989"/>
    </source>
</evidence>
<protein>
    <submittedName>
        <fullName evidence="9">Multiple sugar transport system permease protein</fullName>
    </submittedName>
</protein>
<evidence type="ECO:0000256" key="4">
    <source>
        <dbReference type="ARBA" id="ARBA00022692"/>
    </source>
</evidence>
<dbReference type="SUPFAM" id="SSF161098">
    <property type="entry name" value="MetI-like"/>
    <property type="match status" value="1"/>
</dbReference>
<keyword evidence="9" id="KW-0762">Sugar transport</keyword>
<dbReference type="PANTHER" id="PTHR43744:SF12">
    <property type="entry name" value="ABC TRANSPORTER PERMEASE PROTEIN MG189-RELATED"/>
    <property type="match status" value="1"/>
</dbReference>
<evidence type="ECO:0000313" key="9">
    <source>
        <dbReference type="EMBL" id="MDR6867452.1"/>
    </source>
</evidence>
<accession>A0ABU1SCX6</accession>
<comment type="subcellular location">
    <subcellularLocation>
        <location evidence="1 7">Cell membrane</location>
        <topology evidence="1 7">Multi-pass membrane protein</topology>
    </subcellularLocation>
</comment>
<dbReference type="RefSeq" id="WP_310020261.1">
    <property type="nucleotide sequence ID" value="NZ_JAVDUM010000008.1"/>
</dbReference>
<comment type="similarity">
    <text evidence="7">Belongs to the binding-protein-dependent transport system permease family.</text>
</comment>
<keyword evidence="10" id="KW-1185">Reference proteome</keyword>
<feature type="transmembrane region" description="Helical" evidence="7">
    <location>
        <begin position="123"/>
        <end position="144"/>
    </location>
</feature>
<evidence type="ECO:0000259" key="8">
    <source>
        <dbReference type="PROSITE" id="PS50928"/>
    </source>
</evidence>
<reference evidence="9 10" key="1">
    <citation type="submission" date="2023-07" db="EMBL/GenBank/DDBJ databases">
        <title>Sorghum-associated microbial communities from plants grown in Nebraska, USA.</title>
        <authorList>
            <person name="Schachtman D."/>
        </authorList>
    </citation>
    <scope>NUCLEOTIDE SEQUENCE [LARGE SCALE GENOMIC DNA]</scope>
    <source>
        <strain evidence="9 10">2980</strain>
    </source>
</reference>
<keyword evidence="3" id="KW-1003">Cell membrane</keyword>
<keyword evidence="4 7" id="KW-0812">Transmembrane</keyword>
<name>A0ABU1SCX6_9MICO</name>
<sequence length="299" mass="31543">MTARTPAIAESGLISAREWGHRRTAVPARIVQGLVLLGLVAAGLGPLAWLVAASLGTSQDIIRDPLGVFGAMGHWENYVNAFQGVDAGRLLLNTVLAAGGSAIATVLVSLSAGYVIAIMRPRWAPLLSAGVLATIFLPAVVSLVPLYLTVVDLFGTGLSLQNSFWAVWLPAGANAFSVLLVTSYLRGLPRELIEAANVDGAGPWRVMWSIVLPLSRPIFGVVALLAAIGAWKDYLWPSLVLTDPSLRPLSVALPLIEKTTDLSTFFAVLVVASLVPIALFLVFQRSLLASASLSTGMKD</sequence>
<proteinExistence type="inferred from homology"/>
<dbReference type="Gene3D" id="1.10.3720.10">
    <property type="entry name" value="MetI-like"/>
    <property type="match status" value="1"/>
</dbReference>
<keyword evidence="6 7" id="KW-0472">Membrane</keyword>
<feature type="transmembrane region" description="Helical" evidence="7">
    <location>
        <begin position="164"/>
        <end position="185"/>
    </location>
</feature>
<feature type="transmembrane region" description="Helical" evidence="7">
    <location>
        <begin position="262"/>
        <end position="283"/>
    </location>
</feature>
<dbReference type="InterPro" id="IPR000515">
    <property type="entry name" value="MetI-like"/>
</dbReference>
<dbReference type="PANTHER" id="PTHR43744">
    <property type="entry name" value="ABC TRANSPORTER PERMEASE PROTEIN MG189-RELATED-RELATED"/>
    <property type="match status" value="1"/>
</dbReference>
<dbReference type="Proteomes" id="UP001259347">
    <property type="component" value="Unassembled WGS sequence"/>
</dbReference>
<dbReference type="CDD" id="cd06261">
    <property type="entry name" value="TM_PBP2"/>
    <property type="match status" value="1"/>
</dbReference>
<dbReference type="PROSITE" id="PS50928">
    <property type="entry name" value="ABC_TM1"/>
    <property type="match status" value="1"/>
</dbReference>
<dbReference type="InterPro" id="IPR035906">
    <property type="entry name" value="MetI-like_sf"/>
</dbReference>
<feature type="domain" description="ABC transmembrane type-1" evidence="8">
    <location>
        <begin position="91"/>
        <end position="283"/>
    </location>
</feature>
<dbReference type="Pfam" id="PF00528">
    <property type="entry name" value="BPD_transp_1"/>
    <property type="match status" value="1"/>
</dbReference>
<evidence type="ECO:0000256" key="7">
    <source>
        <dbReference type="RuleBase" id="RU363032"/>
    </source>
</evidence>
<evidence type="ECO:0000256" key="1">
    <source>
        <dbReference type="ARBA" id="ARBA00004651"/>
    </source>
</evidence>
<gene>
    <name evidence="9" type="ORF">J2Y69_002055</name>
</gene>
<feature type="transmembrane region" description="Helical" evidence="7">
    <location>
        <begin position="206"/>
        <end position="231"/>
    </location>
</feature>
<evidence type="ECO:0000256" key="3">
    <source>
        <dbReference type="ARBA" id="ARBA00022475"/>
    </source>
</evidence>
<evidence type="ECO:0000313" key="10">
    <source>
        <dbReference type="Proteomes" id="UP001259347"/>
    </source>
</evidence>
<organism evidence="9 10">
    <name type="scientific">Microbacterium resistens</name>
    <dbReference type="NCBI Taxonomy" id="156977"/>
    <lineage>
        <taxon>Bacteria</taxon>
        <taxon>Bacillati</taxon>
        <taxon>Actinomycetota</taxon>
        <taxon>Actinomycetes</taxon>
        <taxon>Micrococcales</taxon>
        <taxon>Microbacteriaceae</taxon>
        <taxon>Microbacterium</taxon>
    </lineage>
</organism>
<feature type="transmembrane region" description="Helical" evidence="7">
    <location>
        <begin position="30"/>
        <end position="52"/>
    </location>
</feature>
<keyword evidence="5 7" id="KW-1133">Transmembrane helix</keyword>
<feature type="transmembrane region" description="Helical" evidence="7">
    <location>
        <begin position="95"/>
        <end position="116"/>
    </location>
</feature>
<evidence type="ECO:0000256" key="2">
    <source>
        <dbReference type="ARBA" id="ARBA00022448"/>
    </source>
</evidence>
<evidence type="ECO:0000256" key="6">
    <source>
        <dbReference type="ARBA" id="ARBA00023136"/>
    </source>
</evidence>